<dbReference type="InterPro" id="IPR051931">
    <property type="entry name" value="PAK3-like"/>
</dbReference>
<evidence type="ECO:0000256" key="3">
    <source>
        <dbReference type="ARBA" id="ARBA00022741"/>
    </source>
</evidence>
<evidence type="ECO:0000259" key="5">
    <source>
        <dbReference type="PROSITE" id="PS50011"/>
    </source>
</evidence>
<organism evidence="6 7">
    <name type="scientific">Rhagologus leucostigma</name>
    <dbReference type="NCBI Taxonomy" id="156170"/>
    <lineage>
        <taxon>Eukaryota</taxon>
        <taxon>Metazoa</taxon>
        <taxon>Chordata</taxon>
        <taxon>Craniata</taxon>
        <taxon>Vertebrata</taxon>
        <taxon>Euteleostomi</taxon>
        <taxon>Archelosauria</taxon>
        <taxon>Archosauria</taxon>
        <taxon>Dinosauria</taxon>
        <taxon>Saurischia</taxon>
        <taxon>Theropoda</taxon>
        <taxon>Coelurosauria</taxon>
        <taxon>Aves</taxon>
        <taxon>Neognathae</taxon>
        <taxon>Neoaves</taxon>
        <taxon>Telluraves</taxon>
        <taxon>Australaves</taxon>
        <taxon>Passeriformes</taxon>
        <taxon>Corvoidea</taxon>
        <taxon>Pachycephalidae</taxon>
        <taxon>Rhagologus</taxon>
    </lineage>
</organism>
<name>A0A7K8BQG8_9CORV</name>
<proteinExistence type="inferred from homology"/>
<dbReference type="PANTHER" id="PTHR45832:SF22">
    <property type="entry name" value="SERINE_THREONINE-PROTEIN KINASE SAMKA-RELATED"/>
    <property type="match status" value="1"/>
</dbReference>
<dbReference type="Pfam" id="PF00069">
    <property type="entry name" value="Pkinase"/>
    <property type="match status" value="1"/>
</dbReference>
<dbReference type="EMBL" id="VZTD01001986">
    <property type="protein sequence ID" value="NXB17233.1"/>
    <property type="molecule type" value="Genomic_DNA"/>
</dbReference>
<evidence type="ECO:0000313" key="6">
    <source>
        <dbReference type="EMBL" id="NXB17233.1"/>
    </source>
</evidence>
<keyword evidence="6" id="KW-0418">Kinase</keyword>
<dbReference type="GO" id="GO:0004674">
    <property type="term" value="F:protein serine/threonine kinase activity"/>
    <property type="evidence" value="ECO:0007669"/>
    <property type="project" value="UniProtKB-EC"/>
</dbReference>
<comment type="caution">
    <text evidence="6">The sequence shown here is derived from an EMBL/GenBank/DDBJ whole genome shotgun (WGS) entry which is preliminary data.</text>
</comment>
<evidence type="ECO:0000256" key="4">
    <source>
        <dbReference type="ARBA" id="ARBA00022840"/>
    </source>
</evidence>
<feature type="domain" description="Protein kinase" evidence="5">
    <location>
        <begin position="1"/>
        <end position="110"/>
    </location>
</feature>
<dbReference type="GO" id="GO:0005524">
    <property type="term" value="F:ATP binding"/>
    <property type="evidence" value="ECO:0007669"/>
    <property type="project" value="UniProtKB-KW"/>
</dbReference>
<keyword evidence="4" id="KW-0067">ATP-binding</keyword>
<dbReference type="InterPro" id="IPR000719">
    <property type="entry name" value="Prot_kinase_dom"/>
</dbReference>
<evidence type="ECO:0000256" key="2">
    <source>
        <dbReference type="ARBA" id="ARBA00012513"/>
    </source>
</evidence>
<evidence type="ECO:0000313" key="7">
    <source>
        <dbReference type="Proteomes" id="UP000564948"/>
    </source>
</evidence>
<protein>
    <recommendedName>
        <fullName evidence="2">non-specific serine/threonine protein kinase</fullName>
        <ecNumber evidence="2">2.7.11.1</ecNumber>
    </recommendedName>
</protein>
<keyword evidence="3" id="KW-0547">Nucleotide-binding</keyword>
<dbReference type="InterPro" id="IPR011009">
    <property type="entry name" value="Kinase-like_dom_sf"/>
</dbReference>
<dbReference type="PANTHER" id="PTHR45832">
    <property type="entry name" value="SERINE/THREONINE-PROTEIN KINASE SAMKA-RELATED-RELATED"/>
    <property type="match status" value="1"/>
</dbReference>
<dbReference type="PROSITE" id="PS50011">
    <property type="entry name" value="PROTEIN_KINASE_DOM"/>
    <property type="match status" value="1"/>
</dbReference>
<gene>
    <name evidence="6" type="primary">Pak1_0</name>
    <name evidence="6" type="ORF">RHALEU_R05674</name>
</gene>
<sequence>ADFGLFAQLTPEQSTQSSMAASSGWMAPEVVTGRPYGPKVDIWSFGIVRIEMVECGASCFLFLQPQLLIATGGRPKQQEPSLFSPLLRDFLSCCLQTNEEWRWSAKELLR</sequence>
<dbReference type="SUPFAM" id="SSF56112">
    <property type="entry name" value="Protein kinase-like (PK-like)"/>
    <property type="match status" value="1"/>
</dbReference>
<feature type="non-terminal residue" evidence="6">
    <location>
        <position position="1"/>
    </location>
</feature>
<keyword evidence="7" id="KW-1185">Reference proteome</keyword>
<evidence type="ECO:0000256" key="1">
    <source>
        <dbReference type="ARBA" id="ARBA00008874"/>
    </source>
</evidence>
<reference evidence="6 7" key="1">
    <citation type="submission" date="2019-09" db="EMBL/GenBank/DDBJ databases">
        <title>Bird 10,000 Genomes (B10K) Project - Family phase.</title>
        <authorList>
            <person name="Zhang G."/>
        </authorList>
    </citation>
    <scope>NUCLEOTIDE SEQUENCE [LARGE SCALE GENOMIC DNA]</scope>
    <source>
        <strain evidence="6">B10K-DU-029-40</strain>
        <tissue evidence="6">Muscle</tissue>
    </source>
</reference>
<dbReference type="Proteomes" id="UP000564948">
    <property type="component" value="Unassembled WGS sequence"/>
</dbReference>
<accession>A0A7K8BQG8</accession>
<dbReference type="Gene3D" id="1.10.510.10">
    <property type="entry name" value="Transferase(Phosphotransferase) domain 1"/>
    <property type="match status" value="1"/>
</dbReference>
<feature type="non-terminal residue" evidence="6">
    <location>
        <position position="110"/>
    </location>
</feature>
<dbReference type="EC" id="2.7.11.1" evidence="2"/>
<keyword evidence="6" id="KW-0808">Transferase</keyword>
<dbReference type="AlphaFoldDB" id="A0A7K8BQG8"/>
<comment type="similarity">
    <text evidence="1">Belongs to the protein kinase superfamily. STE Ser/Thr protein kinase family. STE20 subfamily.</text>
</comment>